<dbReference type="SUPFAM" id="SSF56349">
    <property type="entry name" value="DNA breaking-rejoining enzymes"/>
    <property type="match status" value="1"/>
</dbReference>
<dbReference type="PANTHER" id="PTHR30349:SF81">
    <property type="entry name" value="TYROSINE RECOMBINASE XERC"/>
    <property type="match status" value="1"/>
</dbReference>
<keyword evidence="1" id="KW-0229">DNA integration</keyword>
<dbReference type="InterPro" id="IPR050090">
    <property type="entry name" value="Tyrosine_recombinase_XerCD"/>
</dbReference>
<dbReference type="Pfam" id="PF00589">
    <property type="entry name" value="Phage_integrase"/>
    <property type="match status" value="1"/>
</dbReference>
<evidence type="ECO:0000256" key="4">
    <source>
        <dbReference type="PROSITE-ProRule" id="PRU01248"/>
    </source>
</evidence>
<dbReference type="InterPro" id="IPR044068">
    <property type="entry name" value="CB"/>
</dbReference>
<dbReference type="GO" id="GO:0015074">
    <property type="term" value="P:DNA integration"/>
    <property type="evidence" value="ECO:0007669"/>
    <property type="project" value="UniProtKB-KW"/>
</dbReference>
<organism evidence="7 8">
    <name type="scientific">Gemella haemolysans M341</name>
    <dbReference type="NCBI Taxonomy" id="562981"/>
    <lineage>
        <taxon>Bacteria</taxon>
        <taxon>Bacillati</taxon>
        <taxon>Bacillota</taxon>
        <taxon>Bacilli</taxon>
        <taxon>Bacillales</taxon>
        <taxon>Gemellaceae</taxon>
        <taxon>Gemella</taxon>
    </lineage>
</organism>
<dbReference type="Proteomes" id="UP000004773">
    <property type="component" value="Unassembled WGS sequence"/>
</dbReference>
<evidence type="ECO:0000256" key="1">
    <source>
        <dbReference type="ARBA" id="ARBA00022908"/>
    </source>
</evidence>
<evidence type="ECO:0000256" key="3">
    <source>
        <dbReference type="ARBA" id="ARBA00023172"/>
    </source>
</evidence>
<gene>
    <name evidence="7" type="ORF">HMPREF0428_00159</name>
</gene>
<comment type="caution">
    <text evidence="7">The sequence shown here is derived from an EMBL/GenBank/DDBJ whole genome shotgun (WGS) entry which is preliminary data.</text>
</comment>
<dbReference type="EMBL" id="ACRO01000003">
    <property type="protein sequence ID" value="EGF87284.1"/>
    <property type="molecule type" value="Genomic_DNA"/>
</dbReference>
<dbReference type="GO" id="GO:0003677">
    <property type="term" value="F:DNA binding"/>
    <property type="evidence" value="ECO:0007669"/>
    <property type="project" value="UniProtKB-UniRule"/>
</dbReference>
<proteinExistence type="predicted"/>
<feature type="domain" description="Core-binding (CB)" evidence="6">
    <location>
        <begin position="1"/>
        <end position="88"/>
    </location>
</feature>
<protein>
    <recommendedName>
        <fullName evidence="9">Phage integrase SAM-like domain protein</fullName>
    </recommendedName>
</protein>
<dbReference type="RefSeq" id="WP_003145973.1">
    <property type="nucleotide sequence ID" value="NZ_GL883582.1"/>
</dbReference>
<evidence type="ECO:0000259" key="5">
    <source>
        <dbReference type="PROSITE" id="PS51898"/>
    </source>
</evidence>
<dbReference type="InterPro" id="IPR010998">
    <property type="entry name" value="Integrase_recombinase_N"/>
</dbReference>
<evidence type="ECO:0000256" key="2">
    <source>
        <dbReference type="ARBA" id="ARBA00023125"/>
    </source>
</evidence>
<evidence type="ECO:0008006" key="9">
    <source>
        <dbReference type="Google" id="ProtNLM"/>
    </source>
</evidence>
<keyword evidence="3" id="KW-0233">DNA recombination</keyword>
<dbReference type="GO" id="GO:0006310">
    <property type="term" value="P:DNA recombination"/>
    <property type="evidence" value="ECO:0007669"/>
    <property type="project" value="UniProtKB-KW"/>
</dbReference>
<evidence type="ECO:0000313" key="7">
    <source>
        <dbReference type="EMBL" id="EGF87284.1"/>
    </source>
</evidence>
<dbReference type="InterPro" id="IPR004107">
    <property type="entry name" value="Integrase_SAM-like_N"/>
</dbReference>
<dbReference type="Gene3D" id="1.10.443.10">
    <property type="entry name" value="Intergrase catalytic core"/>
    <property type="match status" value="1"/>
</dbReference>
<dbReference type="PROSITE" id="PS51900">
    <property type="entry name" value="CB"/>
    <property type="match status" value="1"/>
</dbReference>
<keyword evidence="2 4" id="KW-0238">DNA-binding</keyword>
<dbReference type="AlphaFoldDB" id="A0AA87B887"/>
<dbReference type="Pfam" id="PF02899">
    <property type="entry name" value="Phage_int_SAM_1"/>
    <property type="match status" value="1"/>
</dbReference>
<dbReference type="PANTHER" id="PTHR30349">
    <property type="entry name" value="PHAGE INTEGRASE-RELATED"/>
    <property type="match status" value="1"/>
</dbReference>
<name>A0AA87B887_9BACL</name>
<reference evidence="7 8" key="1">
    <citation type="submission" date="2011-03" db="EMBL/GenBank/DDBJ databases">
        <title>The Genome Sequence of Gemella haemolysans M341.</title>
        <authorList>
            <consortium name="The Broad Institute Genome Sequencing Platform"/>
            <consortium name="The Broad Institute Genome Sequencing Center for Infectious Disease"/>
            <person name="Earl A."/>
            <person name="Ward D."/>
            <person name="Feldgarden M."/>
            <person name="Gevers D."/>
            <person name="Sibley C.D."/>
            <person name="Field T.R."/>
            <person name="Grinwis M."/>
            <person name="Eshaghurshan C.S."/>
            <person name="Surette M.G."/>
            <person name="Young S.K."/>
            <person name="Zeng Q."/>
            <person name="Gargeya S."/>
            <person name="Fitzgerald M."/>
            <person name="Haas B."/>
            <person name="Abouelleil A."/>
            <person name="Alvarado L."/>
            <person name="Arachchi H.M."/>
            <person name="Berlin A."/>
            <person name="Brown A."/>
            <person name="Chapman S.B."/>
            <person name="Chen Z."/>
            <person name="Dunbar C."/>
            <person name="Freedman E."/>
            <person name="Gearin G."/>
            <person name="Gellesch M."/>
            <person name="Goldberg J."/>
            <person name="Griggs A."/>
            <person name="Gujja S."/>
            <person name="Heilman E.R."/>
            <person name="Heiman D."/>
            <person name="Howarth C."/>
            <person name="Larson L."/>
            <person name="Lui A."/>
            <person name="MacDonald P.J.P."/>
            <person name="Mehta T."/>
            <person name="Montmayeur A."/>
            <person name="Murphy C."/>
            <person name="Neiman D."/>
            <person name="Pearson M."/>
            <person name="Priest M."/>
            <person name="Roberts A."/>
            <person name="Saif S."/>
            <person name="Shea T."/>
            <person name="Shenoy N."/>
            <person name="Sisk P."/>
            <person name="Stolte C."/>
            <person name="Sykes S."/>
            <person name="White J."/>
            <person name="Yandava C."/>
            <person name="Wortman J."/>
            <person name="Nusbaum C."/>
            <person name="Birren B."/>
        </authorList>
    </citation>
    <scope>NUCLEOTIDE SEQUENCE [LARGE SCALE GENOMIC DNA]</scope>
    <source>
        <strain evidence="7 8">M341</strain>
    </source>
</reference>
<dbReference type="Gene3D" id="1.10.150.130">
    <property type="match status" value="1"/>
</dbReference>
<sequence length="301" mass="35589">MSETVLNNFNEYLINRKEFSTNTINSYDRDLKKIFLYLAERGYSTDDYSWLNEEFISRYIDYLREKEYSSATLSRTISTVHIFVEYLWMEKIIPNRINIDVHIDKEEHQDLVIFTRQEISKILDVKTHNLIGYRDKAIFELSYSIGIKPTECINLELKDVNTTIGFLKYRKKEGYRTVALNRESVEAIENYITELKKEYPDIKDDSKLFLNHDGEGISRQGFWKIFKKRQQDLGLTKELNTMNFRNSLAIHLLEDKVPAEEVQELLGLKNIHSLKLYFSSLEGNKSKRTMTNHPRKTINKG</sequence>
<feature type="domain" description="Tyr recombinase" evidence="5">
    <location>
        <begin position="109"/>
        <end position="292"/>
    </location>
</feature>
<dbReference type="InterPro" id="IPR011010">
    <property type="entry name" value="DNA_brk_join_enz"/>
</dbReference>
<dbReference type="InterPro" id="IPR013762">
    <property type="entry name" value="Integrase-like_cat_sf"/>
</dbReference>
<evidence type="ECO:0000259" key="6">
    <source>
        <dbReference type="PROSITE" id="PS51900"/>
    </source>
</evidence>
<accession>A0AA87B887</accession>
<dbReference type="InterPro" id="IPR002104">
    <property type="entry name" value="Integrase_catalytic"/>
</dbReference>
<dbReference type="PROSITE" id="PS51898">
    <property type="entry name" value="TYR_RECOMBINASE"/>
    <property type="match status" value="1"/>
</dbReference>
<evidence type="ECO:0000313" key="8">
    <source>
        <dbReference type="Proteomes" id="UP000004773"/>
    </source>
</evidence>